<proteinExistence type="predicted"/>
<dbReference type="EMBL" id="JAVIJP010000054">
    <property type="protein sequence ID" value="KAL3623264.1"/>
    <property type="molecule type" value="Genomic_DNA"/>
</dbReference>
<evidence type="ECO:0000313" key="5">
    <source>
        <dbReference type="Proteomes" id="UP001632038"/>
    </source>
</evidence>
<comment type="caution">
    <text evidence="4">The sequence shown here is derived from an EMBL/GenBank/DDBJ whole genome shotgun (WGS) entry which is preliminary data.</text>
</comment>
<dbReference type="Proteomes" id="UP001632038">
    <property type="component" value="Unassembled WGS sequence"/>
</dbReference>
<evidence type="ECO:0000256" key="2">
    <source>
        <dbReference type="SAM" id="MobiDB-lite"/>
    </source>
</evidence>
<feature type="region of interest" description="Disordered" evidence="2">
    <location>
        <begin position="25"/>
        <end position="44"/>
    </location>
</feature>
<gene>
    <name evidence="4" type="ORF">CASFOL_032080</name>
</gene>
<dbReference type="SUPFAM" id="SSF50249">
    <property type="entry name" value="Nucleic acid-binding proteins"/>
    <property type="match status" value="1"/>
</dbReference>
<dbReference type="PANTHER" id="PTHR11440">
    <property type="entry name" value="LECITHIN-CHOLESTEROL ACYLTRANSFERASE-RELATED"/>
    <property type="match status" value="1"/>
</dbReference>
<dbReference type="Pfam" id="PF16900">
    <property type="entry name" value="REPA_OB_2"/>
    <property type="match status" value="1"/>
</dbReference>
<dbReference type="GO" id="GO:0003677">
    <property type="term" value="F:DNA binding"/>
    <property type="evidence" value="ECO:0007669"/>
    <property type="project" value="UniProtKB-KW"/>
</dbReference>
<dbReference type="Gene3D" id="2.40.50.140">
    <property type="entry name" value="Nucleic acid-binding proteins"/>
    <property type="match status" value="1"/>
</dbReference>
<dbReference type="InterPro" id="IPR012340">
    <property type="entry name" value="NA-bd_OB-fold"/>
</dbReference>
<dbReference type="InterPro" id="IPR031657">
    <property type="entry name" value="REPA_OB_2"/>
</dbReference>
<sequence>MMGNTFSDLGTGVSLVTRVRFDATSTSTGAPAPQNRNSPAATTPLLSISKPSSVVKSEFCYVCVRIMLRDYCCCSHGVRSSDPPDIADRDPVLLVSGIAGSILNSKRKKFGFETRVWVRILLADLEFRKKLWSIYNPETGYTEPLDDSTEIIVPQDDYGLYAIDILDPSTVSTGMSSDYGGCGGKACFCASVGLRFIKKLKPGDDPAMAPKLLKDIKYPDYPKMIEVRVVNKWYTRGNILQFSYLFVDITGYGVETQAPLTDEIDLERMISLQQCYRITNYTTVKARTYSPVVPHPISILISKHTHFQPVVNESIPLYYFNFVTLDELEDRLPKGSPLSDYVGRAESVTEMMPITEKKTGNTIYLRRVVIMDDRSRPIEVTLWEDKGRAVDKAAALHQIVAVTATYAKKFLRDIQLT</sequence>
<feature type="domain" description="Replication protein A OB" evidence="3">
    <location>
        <begin position="340"/>
        <end position="405"/>
    </location>
</feature>
<protein>
    <recommendedName>
        <fullName evidence="3">Replication protein A OB domain-containing protein</fullName>
    </recommendedName>
</protein>
<keyword evidence="5" id="KW-1185">Reference proteome</keyword>
<accession>A0ABD3C110</accession>
<organism evidence="4 5">
    <name type="scientific">Castilleja foliolosa</name>
    <dbReference type="NCBI Taxonomy" id="1961234"/>
    <lineage>
        <taxon>Eukaryota</taxon>
        <taxon>Viridiplantae</taxon>
        <taxon>Streptophyta</taxon>
        <taxon>Embryophyta</taxon>
        <taxon>Tracheophyta</taxon>
        <taxon>Spermatophyta</taxon>
        <taxon>Magnoliopsida</taxon>
        <taxon>eudicotyledons</taxon>
        <taxon>Gunneridae</taxon>
        <taxon>Pentapetalae</taxon>
        <taxon>asterids</taxon>
        <taxon>lamiids</taxon>
        <taxon>Lamiales</taxon>
        <taxon>Orobanchaceae</taxon>
        <taxon>Pedicularideae</taxon>
        <taxon>Castillejinae</taxon>
        <taxon>Castilleja</taxon>
    </lineage>
</organism>
<name>A0ABD3C110_9LAMI</name>
<evidence type="ECO:0000256" key="1">
    <source>
        <dbReference type="ARBA" id="ARBA00023125"/>
    </source>
</evidence>
<evidence type="ECO:0000259" key="3">
    <source>
        <dbReference type="Pfam" id="PF16900"/>
    </source>
</evidence>
<evidence type="ECO:0000313" key="4">
    <source>
        <dbReference type="EMBL" id="KAL3623264.1"/>
    </source>
</evidence>
<dbReference type="AlphaFoldDB" id="A0ABD3C110"/>
<keyword evidence="1" id="KW-0238">DNA-binding</keyword>
<reference evidence="5" key="1">
    <citation type="journal article" date="2024" name="IScience">
        <title>Strigolactones Initiate the Formation of Haustorium-like Structures in Castilleja.</title>
        <authorList>
            <person name="Buerger M."/>
            <person name="Peterson D."/>
            <person name="Chory J."/>
        </authorList>
    </citation>
    <scope>NUCLEOTIDE SEQUENCE [LARGE SCALE GENOMIC DNA]</scope>
</reference>